<dbReference type="InterPro" id="IPR029046">
    <property type="entry name" value="LolA/LolB/LppX"/>
</dbReference>
<reference evidence="2" key="1">
    <citation type="journal article" date="2019" name="Int. J. Syst. Evol. Microbiol.">
        <title>The Global Catalogue of Microorganisms (GCM) 10K type strain sequencing project: providing services to taxonomists for standard genome sequencing and annotation.</title>
        <authorList>
            <consortium name="The Broad Institute Genomics Platform"/>
            <consortium name="The Broad Institute Genome Sequencing Center for Infectious Disease"/>
            <person name="Wu L."/>
            <person name="Ma J."/>
        </authorList>
    </citation>
    <scope>NUCLEOTIDE SEQUENCE [LARGE SCALE GENOMIC DNA]</scope>
    <source>
        <strain evidence="2">CCM 8391</strain>
    </source>
</reference>
<evidence type="ECO:0000313" key="1">
    <source>
        <dbReference type="EMBL" id="MFC5995583.1"/>
    </source>
</evidence>
<comment type="caution">
    <text evidence="1">The sequence shown here is derived from an EMBL/GenBank/DDBJ whole genome shotgun (WGS) entry which is preliminary data.</text>
</comment>
<keyword evidence="2" id="KW-1185">Reference proteome</keyword>
<dbReference type="Proteomes" id="UP001596302">
    <property type="component" value="Unassembled WGS sequence"/>
</dbReference>
<name>A0ABW1J431_9PSEU</name>
<protein>
    <recommendedName>
        <fullName evidence="3">Lipoprotein LprG</fullName>
    </recommendedName>
</protein>
<evidence type="ECO:0000313" key="2">
    <source>
        <dbReference type="Proteomes" id="UP001596302"/>
    </source>
</evidence>
<gene>
    <name evidence="1" type="ORF">ACFQE5_15315</name>
</gene>
<dbReference type="Gene3D" id="2.50.20.20">
    <property type="match status" value="1"/>
</dbReference>
<dbReference type="SUPFAM" id="SSF89392">
    <property type="entry name" value="Prokaryotic lipoproteins and lipoprotein localization factors"/>
    <property type="match status" value="1"/>
</dbReference>
<organism evidence="1 2">
    <name type="scientific">Pseudonocardia hispaniensis</name>
    <dbReference type="NCBI Taxonomy" id="904933"/>
    <lineage>
        <taxon>Bacteria</taxon>
        <taxon>Bacillati</taxon>
        <taxon>Actinomycetota</taxon>
        <taxon>Actinomycetes</taxon>
        <taxon>Pseudonocardiales</taxon>
        <taxon>Pseudonocardiaceae</taxon>
        <taxon>Pseudonocardia</taxon>
    </lineage>
</organism>
<sequence>MLTPGDGRHEAMGGAGRRPGWWSVLLVLGVLLTGCVSRDVDSAEPTTALPRYYDVAQLSAAISERLGMYRTARLSVRGEIAGQPAATQVSGDGVIRLAGDGVSAQFTQSVRRPGAPPVQTEFLVVPGQVYQRHAESGPPWVLVDAGSADSADRRRAILADAIADSGDPTANLVRYADATLVADAADDVVDGIAAVRYELVVDLARAAVLEPDPALRVQLEQQVRAGFTRITSTLWVDAANRPVGSHTRQELPGVGTLTLTSRYRDWGRPVQIAAPPPGRTR</sequence>
<proteinExistence type="predicted"/>
<dbReference type="EMBL" id="JBHSQW010000031">
    <property type="protein sequence ID" value="MFC5995583.1"/>
    <property type="molecule type" value="Genomic_DNA"/>
</dbReference>
<evidence type="ECO:0008006" key="3">
    <source>
        <dbReference type="Google" id="ProtNLM"/>
    </source>
</evidence>
<accession>A0ABW1J431</accession>